<dbReference type="InterPro" id="IPR043502">
    <property type="entry name" value="DNA/RNA_pol_sf"/>
</dbReference>
<evidence type="ECO:0000313" key="1">
    <source>
        <dbReference type="EMBL" id="GJT22427.1"/>
    </source>
</evidence>
<keyword evidence="2" id="KW-1185">Reference proteome</keyword>
<gene>
    <name evidence="1" type="ORF">Tco_0892364</name>
</gene>
<evidence type="ECO:0000313" key="2">
    <source>
        <dbReference type="Proteomes" id="UP001151760"/>
    </source>
</evidence>
<organism evidence="1 2">
    <name type="scientific">Tanacetum coccineum</name>
    <dbReference type="NCBI Taxonomy" id="301880"/>
    <lineage>
        <taxon>Eukaryota</taxon>
        <taxon>Viridiplantae</taxon>
        <taxon>Streptophyta</taxon>
        <taxon>Embryophyta</taxon>
        <taxon>Tracheophyta</taxon>
        <taxon>Spermatophyta</taxon>
        <taxon>Magnoliopsida</taxon>
        <taxon>eudicotyledons</taxon>
        <taxon>Gunneridae</taxon>
        <taxon>Pentapetalae</taxon>
        <taxon>asterids</taxon>
        <taxon>campanulids</taxon>
        <taxon>Asterales</taxon>
        <taxon>Asteraceae</taxon>
        <taxon>Asteroideae</taxon>
        <taxon>Anthemideae</taxon>
        <taxon>Anthemidinae</taxon>
        <taxon>Tanacetum</taxon>
    </lineage>
</organism>
<dbReference type="Proteomes" id="UP001151760">
    <property type="component" value="Unassembled WGS sequence"/>
</dbReference>
<reference evidence="1" key="1">
    <citation type="journal article" date="2022" name="Int. J. Mol. Sci.">
        <title>Draft Genome of Tanacetum Coccineum: Genomic Comparison of Closely Related Tanacetum-Family Plants.</title>
        <authorList>
            <person name="Yamashiro T."/>
            <person name="Shiraishi A."/>
            <person name="Nakayama K."/>
            <person name="Satake H."/>
        </authorList>
    </citation>
    <scope>NUCLEOTIDE SEQUENCE</scope>
</reference>
<comment type="caution">
    <text evidence="1">The sequence shown here is derived from an EMBL/GenBank/DDBJ whole genome shotgun (WGS) entry which is preliminary data.</text>
</comment>
<proteinExistence type="predicted"/>
<protein>
    <submittedName>
        <fullName evidence="1">Uncharacterized protein</fullName>
    </submittedName>
</protein>
<dbReference type="SUPFAM" id="SSF56672">
    <property type="entry name" value="DNA/RNA polymerases"/>
    <property type="match status" value="1"/>
</dbReference>
<name>A0ABQ5C8G9_9ASTR</name>
<sequence length="104" mass="11798">MWSPLRIPPFKCFLDAYMGYHLNPEMAKDVEAKDSLSHKLSVIAIQRMPFGLKNAGATYQRLVPIQVSRQVTPLVQNTQEVYEEGRLPLGLKKQEDFHAAQASI</sequence>
<dbReference type="EMBL" id="BQNB010013967">
    <property type="protein sequence ID" value="GJT22427.1"/>
    <property type="molecule type" value="Genomic_DNA"/>
</dbReference>
<reference evidence="1" key="2">
    <citation type="submission" date="2022-01" db="EMBL/GenBank/DDBJ databases">
        <authorList>
            <person name="Yamashiro T."/>
            <person name="Shiraishi A."/>
            <person name="Satake H."/>
            <person name="Nakayama K."/>
        </authorList>
    </citation>
    <scope>NUCLEOTIDE SEQUENCE</scope>
</reference>
<accession>A0ABQ5C8G9</accession>